<comment type="similarity">
    <text evidence="2 6">Belongs to the AIM24 family.</text>
</comment>
<proteinExistence type="inferred from homology"/>
<dbReference type="EMBL" id="FO082053">
    <property type="protein sequence ID" value="CCE80149.1"/>
    <property type="molecule type" value="Genomic_DNA"/>
</dbReference>
<evidence type="ECO:0000256" key="4">
    <source>
        <dbReference type="ARBA" id="ARBA00022946"/>
    </source>
</evidence>
<accession>G8YIK4</accession>
<dbReference type="eggNOG" id="ENOG502RXC5">
    <property type="taxonomic scope" value="Eukaryota"/>
</dbReference>
<evidence type="ECO:0000256" key="2">
    <source>
        <dbReference type="ARBA" id="ARBA00009322"/>
    </source>
</evidence>
<reference evidence="9" key="2">
    <citation type="journal article" date="2012" name="G3 (Bethesda)">
        <title>Pichia sorbitophila, an interspecies yeast hybrid reveals early steps of genome resolution following polyploidization.</title>
        <authorList>
            <person name="Leh Louis V."/>
            <person name="Despons L."/>
            <person name="Friedrich A."/>
            <person name="Martin T."/>
            <person name="Durrens P."/>
            <person name="Casaregola S."/>
            <person name="Neuveglise C."/>
            <person name="Fairhead C."/>
            <person name="Marck C."/>
            <person name="Cruz J.A."/>
            <person name="Straub M.L."/>
            <person name="Kugler V."/>
            <person name="Sacerdot C."/>
            <person name="Uzunov Z."/>
            <person name="Thierry A."/>
            <person name="Weiss S."/>
            <person name="Bleykasten C."/>
            <person name="De Montigny J."/>
            <person name="Jacques N."/>
            <person name="Jung P."/>
            <person name="Lemaire M."/>
            <person name="Mallet S."/>
            <person name="Morel G."/>
            <person name="Richard G.F."/>
            <person name="Sarkar A."/>
            <person name="Savel G."/>
            <person name="Schacherer J."/>
            <person name="Seret M.L."/>
            <person name="Talla E."/>
            <person name="Samson G."/>
            <person name="Jubin C."/>
            <person name="Poulain J."/>
            <person name="Vacherie B."/>
            <person name="Barbe V."/>
            <person name="Pelletier E."/>
            <person name="Sherman D.J."/>
            <person name="Westhof E."/>
            <person name="Weissenbach J."/>
            <person name="Baret P.V."/>
            <person name="Wincker P."/>
            <person name="Gaillardin C."/>
            <person name="Dujon B."/>
            <person name="Souciet J.L."/>
        </authorList>
    </citation>
    <scope>NUCLEOTIDE SEQUENCE [LARGE SCALE GENOMIC DNA]</scope>
    <source>
        <strain evidence="9">ATCC MYA-4447 / BCRC 22081 / CBS 7064 / NBRC 10061 / NRRL Y-12695</strain>
    </source>
</reference>
<comment type="subcellular location">
    <subcellularLocation>
        <location evidence="1 6">Mitochondrion</location>
    </subcellularLocation>
</comment>
<evidence type="ECO:0000313" key="8">
    <source>
        <dbReference type="EMBL" id="CCE80914.1"/>
    </source>
</evidence>
<dbReference type="PANTHER" id="PTHR36959">
    <property type="entry name" value="ALTERED INHERITANCE OF MITOCHONDRIA PROTEIN 24, MITOCHONDRIAL"/>
    <property type="match status" value="1"/>
</dbReference>
<dbReference type="PANTHER" id="PTHR36959:SF2">
    <property type="entry name" value="ALTERED INHERITANCE OF MITOCHONDRIA PROTEIN 24, MITOCHONDRIAL"/>
    <property type="match status" value="1"/>
</dbReference>
<reference evidence="7" key="1">
    <citation type="submission" date="2011-10" db="EMBL/GenBank/DDBJ databases">
        <authorList>
            <person name="Genoscope - CEA"/>
        </authorList>
    </citation>
    <scope>NUCLEOTIDE SEQUENCE</scope>
</reference>
<dbReference type="HOGENOM" id="CLU_040665_0_0_1"/>
<evidence type="ECO:0000256" key="1">
    <source>
        <dbReference type="ARBA" id="ARBA00004173"/>
    </source>
</evidence>
<dbReference type="OrthoDB" id="5295771at2759"/>
<evidence type="ECO:0000313" key="7">
    <source>
        <dbReference type="EMBL" id="CCE80149.1"/>
    </source>
</evidence>
<keyword evidence="5 6" id="KW-0496">Mitochondrion</keyword>
<organism evidence="7 9">
    <name type="scientific">Pichia sorbitophila (strain ATCC MYA-4447 / BCRC 22081 / CBS 7064 / NBRC 10061 / NRRL Y-12695)</name>
    <name type="common">Hybrid yeast</name>
    <dbReference type="NCBI Taxonomy" id="559304"/>
    <lineage>
        <taxon>Eukaryota</taxon>
        <taxon>Fungi</taxon>
        <taxon>Dikarya</taxon>
        <taxon>Ascomycota</taxon>
        <taxon>Saccharomycotina</taxon>
        <taxon>Pichiomycetes</taxon>
        <taxon>Debaryomycetaceae</taxon>
        <taxon>Millerozyma</taxon>
    </lineage>
</organism>
<dbReference type="Pfam" id="PF01987">
    <property type="entry name" value="AIM24"/>
    <property type="match status" value="1"/>
</dbReference>
<protein>
    <recommendedName>
        <fullName evidence="3 6">Altered inheritance of mitochondria protein 24, mitochondrial</fullName>
    </recommendedName>
</protein>
<evidence type="ECO:0000256" key="6">
    <source>
        <dbReference type="RuleBase" id="RU363045"/>
    </source>
</evidence>
<dbReference type="Proteomes" id="UP000005222">
    <property type="component" value="Chromosome H"/>
</dbReference>
<keyword evidence="9" id="KW-1185">Reference proteome</keyword>
<dbReference type="STRING" id="559304.G8YIK4"/>
<dbReference type="InParanoid" id="G8YIK4"/>
<dbReference type="Gene3D" id="3.60.160.10">
    <property type="entry name" value="Mitochondrial biogenesis AIM24"/>
    <property type="match status" value="1"/>
</dbReference>
<dbReference type="FunCoup" id="G8YIK4">
    <property type="interactions" value="26"/>
</dbReference>
<gene>
    <name evidence="7" type="primary">Piso0_003250</name>
    <name evidence="7" type="ORF">GNLVRS01_PISO0G08190g</name>
    <name evidence="8" type="ORF">GNLVRS01_PISO0H08191g</name>
</gene>
<sequence length="406" mass="44496">MSKQLRFVRGITVRQTSVIGGAASNEGSRVAGVKDGQELASTQKLSEVEMEAVGRPPSVLSLNVPPSVPIHIKKGSLLSIFGISEKNWHSITMSLDFTNWFRRIVFGGYSFNYQRIVGTIPFSLLVSSKSRSLIWNQKGQKSFVTLALDGTDDWAILNRSALQVYTGGTLNVSLHRTPKYVNKSVAASLQLPTKSLTGLHSWNHRGFTMLSGRGQAGLVGEGSLYHIALKEGENVFINKRNLLALSVNGQTDLANCVVKYSFAGIDVSGESAVNSSLSGTKNLPLDINEHHESPPGGFPYYWHLTKLYINALVKYSSKIRAKIVNHFIGNQEFVKVVGPRSVLLQSSVSEFNSFSMPSTTTGKVETTQARKSSDYLNYVTIEKGKGAVFKSTPDFKETVSQIEKKN</sequence>
<dbReference type="InterPro" id="IPR002838">
    <property type="entry name" value="AIM24"/>
</dbReference>
<evidence type="ECO:0000313" key="9">
    <source>
        <dbReference type="Proteomes" id="UP000005222"/>
    </source>
</evidence>
<dbReference type="AlphaFoldDB" id="G8YIK4"/>
<name>G8YIK4_PICSO</name>
<dbReference type="InterPro" id="IPR036983">
    <property type="entry name" value="AIM24_sf"/>
</dbReference>
<evidence type="ECO:0000256" key="5">
    <source>
        <dbReference type="ARBA" id="ARBA00023128"/>
    </source>
</evidence>
<dbReference type="GO" id="GO:0007007">
    <property type="term" value="P:inner mitochondrial membrane organization"/>
    <property type="evidence" value="ECO:0007669"/>
    <property type="project" value="TreeGrafter"/>
</dbReference>
<dbReference type="Proteomes" id="UP000005222">
    <property type="component" value="Chromosome G"/>
</dbReference>
<dbReference type="EMBL" id="FO082052">
    <property type="protein sequence ID" value="CCE80914.1"/>
    <property type="molecule type" value="Genomic_DNA"/>
</dbReference>
<evidence type="ECO:0000256" key="3">
    <source>
        <dbReference type="ARBA" id="ARBA00013287"/>
    </source>
</evidence>
<dbReference type="GO" id="GO:0005743">
    <property type="term" value="C:mitochondrial inner membrane"/>
    <property type="evidence" value="ECO:0007669"/>
    <property type="project" value="TreeGrafter"/>
</dbReference>
<keyword evidence="4" id="KW-0809">Transit peptide</keyword>